<name>A0A9J5WTS3_SOLCO</name>
<accession>A0A9J5WTS3</accession>
<sequence length="111" mass="12506">MCPSLYHHLPRDTNFANGEYASTCLCKGADRLRIALTLNIWVHDHFIWFASCQKKPVAFVHLPAIVFGQGTHDSPLESMMLYHVQGLVGRLYAISHGLVRGVVFASFENTY</sequence>
<keyword evidence="2" id="KW-1185">Reference proteome</keyword>
<gene>
    <name evidence="1" type="ORF">H5410_058650</name>
</gene>
<dbReference type="AlphaFoldDB" id="A0A9J5WTS3"/>
<comment type="caution">
    <text evidence="1">The sequence shown here is derived from an EMBL/GenBank/DDBJ whole genome shotgun (WGS) entry which is preliminary data.</text>
</comment>
<reference evidence="1 2" key="1">
    <citation type="submission" date="2020-09" db="EMBL/GenBank/DDBJ databases">
        <title>De no assembly of potato wild relative species, Solanum commersonii.</title>
        <authorList>
            <person name="Cho K."/>
        </authorList>
    </citation>
    <scope>NUCLEOTIDE SEQUENCE [LARGE SCALE GENOMIC DNA]</scope>
    <source>
        <strain evidence="1">LZ3.2</strain>
        <tissue evidence="1">Leaf</tissue>
    </source>
</reference>
<proteinExistence type="predicted"/>
<evidence type="ECO:0000313" key="1">
    <source>
        <dbReference type="EMBL" id="KAG5578516.1"/>
    </source>
</evidence>
<dbReference type="Proteomes" id="UP000824120">
    <property type="component" value="Chromosome 11"/>
</dbReference>
<organism evidence="1 2">
    <name type="scientific">Solanum commersonii</name>
    <name type="common">Commerson's wild potato</name>
    <name type="synonym">Commerson's nightshade</name>
    <dbReference type="NCBI Taxonomy" id="4109"/>
    <lineage>
        <taxon>Eukaryota</taxon>
        <taxon>Viridiplantae</taxon>
        <taxon>Streptophyta</taxon>
        <taxon>Embryophyta</taxon>
        <taxon>Tracheophyta</taxon>
        <taxon>Spermatophyta</taxon>
        <taxon>Magnoliopsida</taxon>
        <taxon>eudicotyledons</taxon>
        <taxon>Gunneridae</taxon>
        <taxon>Pentapetalae</taxon>
        <taxon>asterids</taxon>
        <taxon>lamiids</taxon>
        <taxon>Solanales</taxon>
        <taxon>Solanaceae</taxon>
        <taxon>Solanoideae</taxon>
        <taxon>Solaneae</taxon>
        <taxon>Solanum</taxon>
    </lineage>
</organism>
<protein>
    <submittedName>
        <fullName evidence="1">Uncharacterized protein</fullName>
    </submittedName>
</protein>
<dbReference type="EMBL" id="JACXVP010000011">
    <property type="protein sequence ID" value="KAG5578516.1"/>
    <property type="molecule type" value="Genomic_DNA"/>
</dbReference>
<evidence type="ECO:0000313" key="2">
    <source>
        <dbReference type="Proteomes" id="UP000824120"/>
    </source>
</evidence>